<feature type="signal peptide" evidence="2">
    <location>
        <begin position="1"/>
        <end position="18"/>
    </location>
</feature>
<accession>A0A2N7X7W5</accession>
<gene>
    <name evidence="3" type="ORF">C0Z20_07030</name>
</gene>
<evidence type="ECO:0000313" key="4">
    <source>
        <dbReference type="Proteomes" id="UP000235777"/>
    </source>
</evidence>
<keyword evidence="2" id="KW-0732">Signal</keyword>
<comment type="caution">
    <text evidence="3">The sequence shown here is derived from an EMBL/GenBank/DDBJ whole genome shotgun (WGS) entry which is preliminary data.</text>
</comment>
<feature type="chain" id="PRO_5014821548" evidence="2">
    <location>
        <begin position="19"/>
        <end position="60"/>
    </location>
</feature>
<dbReference type="RefSeq" id="WP_018441237.1">
    <property type="nucleotide sequence ID" value="NZ_KB890176.1"/>
</dbReference>
<evidence type="ECO:0000256" key="2">
    <source>
        <dbReference type="SAM" id="SignalP"/>
    </source>
</evidence>
<protein>
    <submittedName>
        <fullName evidence="3">Uncharacterized protein</fullName>
    </submittedName>
</protein>
<evidence type="ECO:0000256" key="1">
    <source>
        <dbReference type="SAM" id="MobiDB-lite"/>
    </source>
</evidence>
<evidence type="ECO:0000313" key="3">
    <source>
        <dbReference type="EMBL" id="PMS37700.1"/>
    </source>
</evidence>
<organism evidence="3 4">
    <name type="scientific">Trinickia symbiotica</name>
    <dbReference type="NCBI Taxonomy" id="863227"/>
    <lineage>
        <taxon>Bacteria</taxon>
        <taxon>Pseudomonadati</taxon>
        <taxon>Pseudomonadota</taxon>
        <taxon>Betaproteobacteria</taxon>
        <taxon>Burkholderiales</taxon>
        <taxon>Burkholderiaceae</taxon>
        <taxon>Trinickia</taxon>
    </lineage>
</organism>
<reference evidence="3 4" key="1">
    <citation type="submission" date="2018-01" db="EMBL/GenBank/DDBJ databases">
        <title>Whole genome analyses suggest that Burkholderia sensu lato contains two further novel genera in the rhizoxinica-symbiotica group Mycetohabitans gen. nov., and Trinickia gen. nov.: implications for the evolution of diazotrophy and nodulation in the Burkholderiaceae.</title>
        <authorList>
            <person name="Estrada-de los Santos P."/>
            <person name="Palmer M."/>
            <person name="Chavez-Ramirez B."/>
            <person name="Beukes C."/>
            <person name="Steenkamp E.T."/>
            <person name="Hirsch A.M."/>
            <person name="Manyaka P."/>
            <person name="Maluk M."/>
            <person name="Lafos M."/>
            <person name="Crook M."/>
            <person name="Gross E."/>
            <person name="Simon M.F."/>
            <person name="Bueno dos Reis Junior F."/>
            <person name="Poole P.S."/>
            <person name="Venter S.N."/>
            <person name="James E.K."/>
        </authorList>
    </citation>
    <scope>NUCLEOTIDE SEQUENCE [LARGE SCALE GENOMIC DNA]</scope>
    <source>
        <strain evidence="3 4">JPY 581</strain>
    </source>
</reference>
<sequence length="60" mass="5694">MGISLLAGTARVACVAAAAVALGGCAETAPDYVKPTATTARAADAPQPAPSQAAPASDAR</sequence>
<keyword evidence="4" id="KW-1185">Reference proteome</keyword>
<dbReference type="STRING" id="863227.GCA_000373005_02674"/>
<name>A0A2N7X7W5_9BURK</name>
<dbReference type="AlphaFoldDB" id="A0A2N7X7W5"/>
<dbReference type="Proteomes" id="UP000235777">
    <property type="component" value="Unassembled WGS sequence"/>
</dbReference>
<dbReference type="EMBL" id="PNYC01000003">
    <property type="protein sequence ID" value="PMS37700.1"/>
    <property type="molecule type" value="Genomic_DNA"/>
</dbReference>
<proteinExistence type="predicted"/>
<feature type="region of interest" description="Disordered" evidence="1">
    <location>
        <begin position="37"/>
        <end position="60"/>
    </location>
</feature>